<protein>
    <submittedName>
        <fullName evidence="1">Uncharacterized protein</fullName>
    </submittedName>
</protein>
<dbReference type="GeneID" id="30028664"/>
<keyword evidence="2" id="KW-1185">Reference proteome</keyword>
<dbReference type="Proteomes" id="UP000092555">
    <property type="component" value="Unassembled WGS sequence"/>
</dbReference>
<dbReference type="RefSeq" id="XP_018714913.1">
    <property type="nucleotide sequence ID" value="XM_018855688.1"/>
</dbReference>
<reference evidence="1 2" key="1">
    <citation type="submission" date="2016-05" db="EMBL/GenBank/DDBJ databases">
        <title>Comparative genomics of biotechnologically important yeasts.</title>
        <authorList>
            <consortium name="DOE Joint Genome Institute"/>
            <person name="Riley R."/>
            <person name="Haridas S."/>
            <person name="Wolfe K.H."/>
            <person name="Lopes M.R."/>
            <person name="Hittinger C.T."/>
            <person name="Goker M."/>
            <person name="Salamov A."/>
            <person name="Wisecaver J."/>
            <person name="Long T.M."/>
            <person name="Aerts A.L."/>
            <person name="Barry K."/>
            <person name="Choi C."/>
            <person name="Clum A."/>
            <person name="Coughlan A.Y."/>
            <person name="Deshpande S."/>
            <person name="Douglass A.P."/>
            <person name="Hanson S.J."/>
            <person name="Klenk H.-P."/>
            <person name="LaButti K."/>
            <person name="Lapidus A."/>
            <person name="Lindquist E."/>
            <person name="Lipzen A."/>
            <person name="Meier-kolthoff J.P."/>
            <person name="Ohm R.A."/>
            <person name="Otillar R.P."/>
            <person name="Pangilinan J."/>
            <person name="Peng Y."/>
            <person name="Rokas A."/>
            <person name="Rosa C.A."/>
            <person name="Scheuner C."/>
            <person name="Sibirny A.A."/>
            <person name="Slot J.C."/>
            <person name="Stielow J.B."/>
            <person name="Sun H."/>
            <person name="Kurtzman C.P."/>
            <person name="Blackwell M."/>
            <person name="Grigoriev I.V."/>
            <person name="Jeffries T.W."/>
        </authorList>
    </citation>
    <scope>NUCLEOTIDE SEQUENCE [LARGE SCALE GENOMIC DNA]</scope>
    <source>
        <strain evidence="1 2">NRRL YB-4993</strain>
    </source>
</reference>
<organism evidence="1 2">
    <name type="scientific">Metschnikowia bicuspidata var. bicuspidata NRRL YB-4993</name>
    <dbReference type="NCBI Taxonomy" id="869754"/>
    <lineage>
        <taxon>Eukaryota</taxon>
        <taxon>Fungi</taxon>
        <taxon>Dikarya</taxon>
        <taxon>Ascomycota</taxon>
        <taxon>Saccharomycotina</taxon>
        <taxon>Pichiomycetes</taxon>
        <taxon>Metschnikowiaceae</taxon>
        <taxon>Metschnikowia</taxon>
    </lineage>
</organism>
<feature type="non-terminal residue" evidence="1">
    <location>
        <position position="155"/>
    </location>
</feature>
<proteinExistence type="predicted"/>
<dbReference type="AlphaFoldDB" id="A0A1A0HKL4"/>
<dbReference type="EMBL" id="LXTC01000001">
    <property type="protein sequence ID" value="OBA24432.1"/>
    <property type="molecule type" value="Genomic_DNA"/>
</dbReference>
<accession>A0A1A0HKL4</accession>
<name>A0A1A0HKL4_9ASCO</name>
<dbReference type="OrthoDB" id="10563752at2759"/>
<evidence type="ECO:0000313" key="2">
    <source>
        <dbReference type="Proteomes" id="UP000092555"/>
    </source>
</evidence>
<sequence length="155" mass="16687">MFRSHSDRRLLPSLASTPSLGNYMALSSRDELVTAPCVPGPIRSLSSARARLQNPLVHSHLVPSFSQVPHPDEISNALGLQTARVLVYQPPEPHSRFDELADTLRALTLEDLGASGESMGTPMSAMLPHNNGLNVLLSHPSRDDCSGMVLALDAD</sequence>
<evidence type="ECO:0000313" key="1">
    <source>
        <dbReference type="EMBL" id="OBA24432.1"/>
    </source>
</evidence>
<gene>
    <name evidence="1" type="ORF">METBIDRAFT_30704</name>
</gene>
<comment type="caution">
    <text evidence="1">The sequence shown here is derived from an EMBL/GenBank/DDBJ whole genome shotgun (WGS) entry which is preliminary data.</text>
</comment>